<dbReference type="EMBL" id="BARV01021525">
    <property type="protein sequence ID" value="GAI24658.1"/>
    <property type="molecule type" value="Genomic_DNA"/>
</dbReference>
<dbReference type="InterPro" id="IPR001279">
    <property type="entry name" value="Metallo-B-lactamas"/>
</dbReference>
<evidence type="ECO:0000259" key="1">
    <source>
        <dbReference type="Pfam" id="PF00753"/>
    </source>
</evidence>
<sequence length="106" mass="11964">MVEKETKISQFETPKEEVTLITVYDNYQHDLRLKTGWGFSCLVKINNESILFDTGADSPTLLSNMEKVDIDLTQIDKIVLSHIHGDHVGGLEGFLKRNGNVTVYIP</sequence>
<feature type="domain" description="Metallo-beta-lactamase" evidence="1">
    <location>
        <begin position="40"/>
        <end position="105"/>
    </location>
</feature>
<dbReference type="Pfam" id="PF00753">
    <property type="entry name" value="Lactamase_B"/>
    <property type="match status" value="1"/>
</dbReference>
<name>X1LZZ0_9ZZZZ</name>
<dbReference type="AlphaFoldDB" id="X1LZZ0"/>
<dbReference type="InterPro" id="IPR052926">
    <property type="entry name" value="Metallo-beta-lactamase_dom"/>
</dbReference>
<evidence type="ECO:0000313" key="2">
    <source>
        <dbReference type="EMBL" id="GAI24658.1"/>
    </source>
</evidence>
<gene>
    <name evidence="2" type="ORF">S06H3_35644</name>
</gene>
<feature type="non-terminal residue" evidence="2">
    <location>
        <position position="106"/>
    </location>
</feature>
<proteinExistence type="predicted"/>
<dbReference type="PANTHER" id="PTHR13754:SF13">
    <property type="entry name" value="METALLO-BETA-LACTAMASE SUPERFAMILY PROTEIN (AFU_ORTHOLOGUE AFUA_3G07630)"/>
    <property type="match status" value="1"/>
</dbReference>
<dbReference type="GO" id="GO:0016740">
    <property type="term" value="F:transferase activity"/>
    <property type="evidence" value="ECO:0007669"/>
    <property type="project" value="TreeGrafter"/>
</dbReference>
<dbReference type="Gene3D" id="3.60.15.10">
    <property type="entry name" value="Ribonuclease Z/Hydroxyacylglutathione hydrolase-like"/>
    <property type="match status" value="1"/>
</dbReference>
<organism evidence="2">
    <name type="scientific">marine sediment metagenome</name>
    <dbReference type="NCBI Taxonomy" id="412755"/>
    <lineage>
        <taxon>unclassified sequences</taxon>
        <taxon>metagenomes</taxon>
        <taxon>ecological metagenomes</taxon>
    </lineage>
</organism>
<dbReference type="SUPFAM" id="SSF56281">
    <property type="entry name" value="Metallo-hydrolase/oxidoreductase"/>
    <property type="match status" value="1"/>
</dbReference>
<accession>X1LZZ0</accession>
<comment type="caution">
    <text evidence="2">The sequence shown here is derived from an EMBL/GenBank/DDBJ whole genome shotgun (WGS) entry which is preliminary data.</text>
</comment>
<dbReference type="PANTHER" id="PTHR13754">
    <property type="entry name" value="METALLO-BETA-LACTAMASE SUPERFAMILY PROTEIN"/>
    <property type="match status" value="1"/>
</dbReference>
<dbReference type="InterPro" id="IPR036866">
    <property type="entry name" value="RibonucZ/Hydroxyglut_hydro"/>
</dbReference>
<protein>
    <recommendedName>
        <fullName evidence="1">Metallo-beta-lactamase domain-containing protein</fullName>
    </recommendedName>
</protein>
<reference evidence="2" key="1">
    <citation type="journal article" date="2014" name="Front. Microbiol.">
        <title>High frequency of phylogenetically diverse reductive dehalogenase-homologous genes in deep subseafloor sedimentary metagenomes.</title>
        <authorList>
            <person name="Kawai M."/>
            <person name="Futagami T."/>
            <person name="Toyoda A."/>
            <person name="Takaki Y."/>
            <person name="Nishi S."/>
            <person name="Hori S."/>
            <person name="Arai W."/>
            <person name="Tsubouchi T."/>
            <person name="Morono Y."/>
            <person name="Uchiyama I."/>
            <person name="Ito T."/>
            <person name="Fujiyama A."/>
            <person name="Inagaki F."/>
            <person name="Takami H."/>
        </authorList>
    </citation>
    <scope>NUCLEOTIDE SEQUENCE</scope>
    <source>
        <strain evidence="2">Expedition CK06-06</strain>
    </source>
</reference>